<sequence length="100" mass="11356">MKNFINISRLFNKANQKPTQSSAVQRSAEHLGNSSKAESQNAVKSNLKAHKNTLNRTVVNSERDHQSGIDSLNVSYTNIHDTEVQAYQKKFWLEAMYSMV</sequence>
<proteinExistence type="predicted"/>
<dbReference type="EMBL" id="CAIF01000043">
    <property type="protein sequence ID" value="CCH42365.1"/>
    <property type="molecule type" value="Genomic_DNA"/>
</dbReference>
<gene>
    <name evidence="2" type="ORF">BN7_1910</name>
</gene>
<dbReference type="HOGENOM" id="CLU_2308239_0_0_1"/>
<evidence type="ECO:0000256" key="1">
    <source>
        <dbReference type="SAM" id="MobiDB-lite"/>
    </source>
</evidence>
<protein>
    <submittedName>
        <fullName evidence="2">Uncharacterized protein</fullName>
    </submittedName>
</protein>
<dbReference type="InParanoid" id="K0KBG8"/>
<accession>K0KBG8</accession>
<reference evidence="2 3" key="1">
    <citation type="journal article" date="2012" name="Eukaryot. Cell">
        <title>Draft genome sequence of Wickerhamomyces ciferrii NRRL Y-1031 F-60-10.</title>
        <authorList>
            <person name="Schneider J."/>
            <person name="Andrea H."/>
            <person name="Blom J."/>
            <person name="Jaenicke S."/>
            <person name="Ruckert C."/>
            <person name="Schorsch C."/>
            <person name="Szczepanowski R."/>
            <person name="Farwick M."/>
            <person name="Goesmann A."/>
            <person name="Puhler A."/>
            <person name="Schaffer S."/>
            <person name="Tauch A."/>
            <person name="Kohler T."/>
            <person name="Brinkrolf K."/>
        </authorList>
    </citation>
    <scope>NUCLEOTIDE SEQUENCE [LARGE SCALE GENOMIC DNA]</scope>
    <source>
        <strain evidence="3">ATCC 14091 / BCRC 22168 / CBS 111 / JCM 3599 / NBRC 0793 / NRRL Y-1031 F-60-10</strain>
    </source>
</reference>
<dbReference type="AlphaFoldDB" id="K0KBG8"/>
<feature type="region of interest" description="Disordered" evidence="1">
    <location>
        <begin position="15"/>
        <end position="66"/>
    </location>
</feature>
<evidence type="ECO:0000313" key="2">
    <source>
        <dbReference type="EMBL" id="CCH42365.1"/>
    </source>
</evidence>
<evidence type="ECO:0000313" key="3">
    <source>
        <dbReference type="Proteomes" id="UP000009328"/>
    </source>
</evidence>
<feature type="compositionally biased region" description="Polar residues" evidence="1">
    <location>
        <begin position="32"/>
        <end position="44"/>
    </location>
</feature>
<feature type="compositionally biased region" description="Polar residues" evidence="1">
    <location>
        <begin position="15"/>
        <end position="25"/>
    </location>
</feature>
<comment type="caution">
    <text evidence="2">The sequence shown here is derived from an EMBL/GenBank/DDBJ whole genome shotgun (WGS) entry which is preliminary data.</text>
</comment>
<organism evidence="2 3">
    <name type="scientific">Wickerhamomyces ciferrii (strain ATCC 14091 / BCRC 22168 / CBS 111 / JCM 3599 / NBRC 0793 / NRRL Y-1031 F-60-10)</name>
    <name type="common">Yeast</name>
    <name type="synonym">Pichia ciferrii</name>
    <dbReference type="NCBI Taxonomy" id="1206466"/>
    <lineage>
        <taxon>Eukaryota</taxon>
        <taxon>Fungi</taxon>
        <taxon>Dikarya</taxon>
        <taxon>Ascomycota</taxon>
        <taxon>Saccharomycotina</taxon>
        <taxon>Saccharomycetes</taxon>
        <taxon>Phaffomycetales</taxon>
        <taxon>Wickerhamomycetaceae</taxon>
        <taxon>Wickerhamomyces</taxon>
    </lineage>
</organism>
<keyword evidence="3" id="KW-1185">Reference proteome</keyword>
<dbReference type="Proteomes" id="UP000009328">
    <property type="component" value="Unassembled WGS sequence"/>
</dbReference>
<name>K0KBG8_WICCF</name>